<gene>
    <name evidence="3" type="ORF">ACFPZ3_63700</name>
</gene>
<dbReference type="InterPro" id="IPR052350">
    <property type="entry name" value="Metallo-dep_Lactonases"/>
</dbReference>
<dbReference type="InterPro" id="IPR006680">
    <property type="entry name" value="Amidohydro-rel"/>
</dbReference>
<name>A0ABW1DA74_9ACTN</name>
<accession>A0ABW1DA74</accession>
<dbReference type="EMBL" id="JBHSPA010000115">
    <property type="protein sequence ID" value="MFC5834722.1"/>
    <property type="molecule type" value="Genomic_DNA"/>
</dbReference>
<dbReference type="SUPFAM" id="SSF51556">
    <property type="entry name" value="Metallo-dependent hydrolases"/>
    <property type="match status" value="1"/>
</dbReference>
<dbReference type="PANTHER" id="PTHR43569">
    <property type="entry name" value="AMIDOHYDROLASE"/>
    <property type="match status" value="1"/>
</dbReference>
<comment type="caution">
    <text evidence="3">The sequence shown here is derived from an EMBL/GenBank/DDBJ whole genome shotgun (WGS) entry which is preliminary data.</text>
</comment>
<dbReference type="Gene3D" id="3.20.20.140">
    <property type="entry name" value="Metal-dependent hydrolases"/>
    <property type="match status" value="1"/>
</dbReference>
<evidence type="ECO:0000256" key="1">
    <source>
        <dbReference type="ARBA" id="ARBA00038310"/>
    </source>
</evidence>
<comment type="similarity">
    <text evidence="1">Belongs to the metallo-dependent hydrolases superfamily.</text>
</comment>
<organism evidence="3 4">
    <name type="scientific">Nonomuraea insulae</name>
    <dbReference type="NCBI Taxonomy" id="1616787"/>
    <lineage>
        <taxon>Bacteria</taxon>
        <taxon>Bacillati</taxon>
        <taxon>Actinomycetota</taxon>
        <taxon>Actinomycetes</taxon>
        <taxon>Streptosporangiales</taxon>
        <taxon>Streptosporangiaceae</taxon>
        <taxon>Nonomuraea</taxon>
    </lineage>
</organism>
<protein>
    <submittedName>
        <fullName evidence="3">Amidohydrolase family protein</fullName>
    </submittedName>
</protein>
<sequence length="289" mass="31702">MMNDRHAVRIDAHQHFWDPARFRYPWMDDAALDPVRRSYTPDDLAGELTANGIDGTVLVQTVSDLAETRLFLDIARETPFVHGVVGWVDLTAPTVGEVLDELLDEYGPLLVGIRHQVHDEDDAAWLGRPDVRHGLGQVAARGLAYDLLVRTRELPAATAAVVALPDLRFVLDHIAKPGIAGGWDEPWAAAIADLAALPNARVKLSGMVTEANWTNWSADILRPFVERVVDLFTVDRVMFGSDWPVCLLAASAYGDVVDALSTVLSGLSPAESEQVFGRTAQTYYRLPGI</sequence>
<evidence type="ECO:0000313" key="3">
    <source>
        <dbReference type="EMBL" id="MFC5834722.1"/>
    </source>
</evidence>
<dbReference type="PANTHER" id="PTHR43569:SF2">
    <property type="entry name" value="AMIDOHYDROLASE-RELATED DOMAIN-CONTAINING PROTEIN"/>
    <property type="match status" value="1"/>
</dbReference>
<proteinExistence type="inferred from homology"/>
<evidence type="ECO:0000259" key="2">
    <source>
        <dbReference type="Pfam" id="PF04909"/>
    </source>
</evidence>
<dbReference type="InterPro" id="IPR032466">
    <property type="entry name" value="Metal_Hydrolase"/>
</dbReference>
<keyword evidence="4" id="KW-1185">Reference proteome</keyword>
<dbReference type="Proteomes" id="UP001596058">
    <property type="component" value="Unassembled WGS sequence"/>
</dbReference>
<feature type="domain" description="Amidohydrolase-related" evidence="2">
    <location>
        <begin position="10"/>
        <end position="286"/>
    </location>
</feature>
<evidence type="ECO:0000313" key="4">
    <source>
        <dbReference type="Proteomes" id="UP001596058"/>
    </source>
</evidence>
<reference evidence="4" key="1">
    <citation type="journal article" date="2019" name="Int. J. Syst. Evol. Microbiol.">
        <title>The Global Catalogue of Microorganisms (GCM) 10K type strain sequencing project: providing services to taxonomists for standard genome sequencing and annotation.</title>
        <authorList>
            <consortium name="The Broad Institute Genomics Platform"/>
            <consortium name="The Broad Institute Genome Sequencing Center for Infectious Disease"/>
            <person name="Wu L."/>
            <person name="Ma J."/>
        </authorList>
    </citation>
    <scope>NUCLEOTIDE SEQUENCE [LARGE SCALE GENOMIC DNA]</scope>
    <source>
        <strain evidence="4">CCUG 53903</strain>
    </source>
</reference>
<dbReference type="RefSeq" id="WP_379524133.1">
    <property type="nucleotide sequence ID" value="NZ_JBHSPA010000115.1"/>
</dbReference>
<dbReference type="Pfam" id="PF04909">
    <property type="entry name" value="Amidohydro_2"/>
    <property type="match status" value="1"/>
</dbReference>